<dbReference type="Pfam" id="PF02464">
    <property type="entry name" value="CinA"/>
    <property type="match status" value="1"/>
</dbReference>
<dbReference type="InterPro" id="IPR036653">
    <property type="entry name" value="CinA-like_C"/>
</dbReference>
<dbReference type="SUPFAM" id="SSF142433">
    <property type="entry name" value="CinA-like"/>
    <property type="match status" value="1"/>
</dbReference>
<keyword evidence="3" id="KW-1185">Reference proteome</keyword>
<protein>
    <recommendedName>
        <fullName evidence="1">CinA C-terminal domain-containing protein</fullName>
    </recommendedName>
</protein>
<reference evidence="2 3" key="1">
    <citation type="submission" date="2014-05" db="EMBL/GenBank/DDBJ databases">
        <title>Cellulosimicrobium funkei U11 genome.</title>
        <authorList>
            <person name="Hu C."/>
            <person name="Gong Y."/>
            <person name="Wan W."/>
            <person name="Jiang M."/>
        </authorList>
    </citation>
    <scope>NUCLEOTIDE SEQUENCE [LARGE SCALE GENOMIC DNA]</scope>
    <source>
        <strain evidence="2 3">U11</strain>
    </source>
</reference>
<dbReference type="NCBIfam" id="TIGR00199">
    <property type="entry name" value="PncC_domain"/>
    <property type="match status" value="1"/>
</dbReference>
<evidence type="ECO:0000313" key="2">
    <source>
        <dbReference type="EMBL" id="KLN32878.1"/>
    </source>
</evidence>
<evidence type="ECO:0000259" key="1">
    <source>
        <dbReference type="Pfam" id="PF02464"/>
    </source>
</evidence>
<dbReference type="AlphaFoldDB" id="A0A0H2KI75"/>
<organism evidence="2 3">
    <name type="scientific">Cellulosimicrobium funkei</name>
    <dbReference type="NCBI Taxonomy" id="264251"/>
    <lineage>
        <taxon>Bacteria</taxon>
        <taxon>Bacillati</taxon>
        <taxon>Actinomycetota</taxon>
        <taxon>Actinomycetes</taxon>
        <taxon>Micrococcales</taxon>
        <taxon>Promicromonosporaceae</taxon>
        <taxon>Cellulosimicrobium</taxon>
    </lineage>
</organism>
<feature type="domain" description="CinA C-terminal" evidence="1">
    <location>
        <begin position="24"/>
        <end position="166"/>
    </location>
</feature>
<dbReference type="RefSeq" id="WP_047234707.1">
    <property type="nucleotide sequence ID" value="NZ_JNBQ01000059.1"/>
</dbReference>
<dbReference type="STRING" id="264251.FB00_20565"/>
<name>A0A0H2KI75_9MICO</name>
<dbReference type="Gene3D" id="3.90.950.20">
    <property type="entry name" value="CinA-like"/>
    <property type="match status" value="1"/>
</dbReference>
<gene>
    <name evidence="2" type="ORF">FB00_20565</name>
</gene>
<dbReference type="PATRIC" id="fig|264251.5.peg.4165"/>
<sequence length="184" mass="18096">MTGAARDAEGAGSSAARPEVVGLLATLEARGWTLATAESLTGGLLSATIVDVPGASRVLRGAVVAYATDVKQSVLGVDGGLLAAHGAVHPEVARQMAERVRVVLGADVGVATTGVAGPDPQDGQPPGTVFVAASGPRGTRVRRMHLAGERAAVRAGTVAAAIDLARGVVDGPAADDGRPGEIGG</sequence>
<comment type="caution">
    <text evidence="2">The sequence shown here is derived from an EMBL/GenBank/DDBJ whole genome shotgun (WGS) entry which is preliminary data.</text>
</comment>
<dbReference type="Proteomes" id="UP000035265">
    <property type="component" value="Unassembled WGS sequence"/>
</dbReference>
<dbReference type="InterPro" id="IPR008136">
    <property type="entry name" value="CinA_C"/>
</dbReference>
<accession>A0A0H2KI75</accession>
<evidence type="ECO:0000313" key="3">
    <source>
        <dbReference type="Proteomes" id="UP000035265"/>
    </source>
</evidence>
<dbReference type="EMBL" id="JNBQ01000059">
    <property type="protein sequence ID" value="KLN32878.1"/>
    <property type="molecule type" value="Genomic_DNA"/>
</dbReference>
<proteinExistence type="predicted"/>